<dbReference type="Pfam" id="PF00285">
    <property type="entry name" value="Citrate_synt"/>
    <property type="match status" value="1"/>
</dbReference>
<dbReference type="NCBIfam" id="NF004126">
    <property type="entry name" value="PRK05614.1"/>
    <property type="match status" value="1"/>
</dbReference>
<comment type="catalytic activity">
    <reaction evidence="5 8">
        <text>oxaloacetate + acetyl-CoA + H2O = citrate + CoA + H(+)</text>
        <dbReference type="Rhea" id="RHEA:16845"/>
        <dbReference type="ChEBI" id="CHEBI:15377"/>
        <dbReference type="ChEBI" id="CHEBI:15378"/>
        <dbReference type="ChEBI" id="CHEBI:16452"/>
        <dbReference type="ChEBI" id="CHEBI:16947"/>
        <dbReference type="ChEBI" id="CHEBI:57287"/>
        <dbReference type="ChEBI" id="CHEBI:57288"/>
        <dbReference type="EC" id="2.3.3.16"/>
    </reaction>
</comment>
<dbReference type="CDD" id="cd06114">
    <property type="entry name" value="EcCS_like"/>
    <property type="match status" value="1"/>
</dbReference>
<dbReference type="Proteomes" id="UP000829476">
    <property type="component" value="Chromosome"/>
</dbReference>
<dbReference type="InterPro" id="IPR024176">
    <property type="entry name" value="Citrate_synthase_bac-typ"/>
</dbReference>
<dbReference type="InterPro" id="IPR016142">
    <property type="entry name" value="Citrate_synth-like_lrg_a-sub"/>
</dbReference>
<comment type="similarity">
    <text evidence="2 7 9">Belongs to the citrate synthase family.</text>
</comment>
<evidence type="ECO:0000256" key="9">
    <source>
        <dbReference type="RuleBase" id="RU003406"/>
    </source>
</evidence>
<sequence length="427" mass="47839">MSDTATLEYDGKKYEFPVVKGTENELAIDIKSLRAQSGIITIDPGYKNTGSCESAITYLDGEQGILRYRGYSIEDLAEKADFLEVCYLLIFGELPNKEQLHKFHEDIKAQSIVAEDMKKILDGFPQSAHPMGVLSSLTSALVAFNPSSVNVSSEEDMYKAICKILAKFPVLVAWAHRKKEGLPLEYGDDSLGYVENIVKMMFKKPNKEYKKNPVIINALDKLLILHGDHEQNCSTSTVRIVGSSHAGLFASLSAGISALWGPLHGGANQAVIEMLEGIKADGGDTKKYMAKAKDKNDPFRLMGFGHRVYKNFDPRARIIKKAADEVLAELGIEDPVLDIAKGLEKEALEDQYFVDRKLYPNVDFYSGIIYRALGIPTEMFTVMFALGRLPGWIAQWREMRLRKEPIGRPRQVYIGENLRSFLDIDKR</sequence>
<dbReference type="InterPro" id="IPR010953">
    <property type="entry name" value="Citrate_synthase_typ-I"/>
</dbReference>
<dbReference type="Gene3D" id="2.20.28.60">
    <property type="match status" value="1"/>
</dbReference>
<dbReference type="PANTHER" id="PTHR42871">
    <property type="entry name" value="CITRATE SYNTHASE"/>
    <property type="match status" value="1"/>
</dbReference>
<keyword evidence="11" id="KW-1185">Reference proteome</keyword>
<dbReference type="NCBIfam" id="TIGR01798">
    <property type="entry name" value="cit_synth_I"/>
    <property type="match status" value="1"/>
</dbReference>
<keyword evidence="3 8" id="KW-0816">Tricarboxylic acid cycle</keyword>
<evidence type="ECO:0000256" key="4">
    <source>
        <dbReference type="ARBA" id="ARBA00022679"/>
    </source>
</evidence>
<evidence type="ECO:0000256" key="7">
    <source>
        <dbReference type="PIRNR" id="PIRNR001369"/>
    </source>
</evidence>
<evidence type="ECO:0000256" key="8">
    <source>
        <dbReference type="RuleBase" id="RU003370"/>
    </source>
</evidence>
<protein>
    <recommendedName>
        <fullName evidence="6 7">Citrate synthase</fullName>
    </recommendedName>
</protein>
<dbReference type="PROSITE" id="PS00480">
    <property type="entry name" value="CITRATE_SYNTHASE"/>
    <property type="match status" value="1"/>
</dbReference>
<dbReference type="EMBL" id="CP094326">
    <property type="protein sequence ID" value="UNY97206.1"/>
    <property type="molecule type" value="Genomic_DNA"/>
</dbReference>
<dbReference type="RefSeq" id="WP_242935620.1">
    <property type="nucleotide sequence ID" value="NZ_CP094326.1"/>
</dbReference>
<accession>A0ABY3YI39</accession>
<dbReference type="SUPFAM" id="SSF48256">
    <property type="entry name" value="Citrate synthase"/>
    <property type="match status" value="1"/>
</dbReference>
<organism evidence="10 11">
    <name type="scientific">Zhouia spongiae</name>
    <dbReference type="NCBI Taxonomy" id="2202721"/>
    <lineage>
        <taxon>Bacteria</taxon>
        <taxon>Pseudomonadati</taxon>
        <taxon>Bacteroidota</taxon>
        <taxon>Flavobacteriia</taxon>
        <taxon>Flavobacteriales</taxon>
        <taxon>Flavobacteriaceae</taxon>
        <taxon>Zhouia</taxon>
    </lineage>
</organism>
<keyword evidence="10" id="KW-0012">Acyltransferase</keyword>
<dbReference type="GO" id="GO:0036440">
    <property type="term" value="F:citrate synthase activity"/>
    <property type="evidence" value="ECO:0007669"/>
    <property type="project" value="UniProtKB-EC"/>
</dbReference>
<dbReference type="InterPro" id="IPR016143">
    <property type="entry name" value="Citrate_synth-like_sm_a-sub"/>
</dbReference>
<dbReference type="InterPro" id="IPR019810">
    <property type="entry name" value="Citrate_synthase_AS"/>
</dbReference>
<keyword evidence="4 7" id="KW-0808">Transferase</keyword>
<dbReference type="Gene3D" id="1.10.580.10">
    <property type="entry name" value="Citrate Synthase, domain 1"/>
    <property type="match status" value="1"/>
</dbReference>
<dbReference type="InterPro" id="IPR002020">
    <property type="entry name" value="Citrate_synthase"/>
</dbReference>
<dbReference type="PRINTS" id="PR00143">
    <property type="entry name" value="CITRTSNTHASE"/>
</dbReference>
<dbReference type="PANTHER" id="PTHR42871:SF1">
    <property type="entry name" value="CITRATE SYNTHASE"/>
    <property type="match status" value="1"/>
</dbReference>
<evidence type="ECO:0000313" key="11">
    <source>
        <dbReference type="Proteomes" id="UP000829476"/>
    </source>
</evidence>
<evidence type="ECO:0000256" key="2">
    <source>
        <dbReference type="ARBA" id="ARBA00010566"/>
    </source>
</evidence>
<evidence type="ECO:0000313" key="10">
    <source>
        <dbReference type="EMBL" id="UNY97206.1"/>
    </source>
</evidence>
<comment type="pathway">
    <text evidence="1 8">Carbohydrate metabolism; tricarboxylic acid cycle; isocitrate from oxaloacetate: step 1/2.</text>
</comment>
<evidence type="ECO:0000256" key="3">
    <source>
        <dbReference type="ARBA" id="ARBA00022532"/>
    </source>
</evidence>
<evidence type="ECO:0000256" key="5">
    <source>
        <dbReference type="ARBA" id="ARBA00049288"/>
    </source>
</evidence>
<reference evidence="10 11" key="1">
    <citation type="journal article" date="2018" name="Int. J. Syst. Evol. Microbiol.">
        <title>Zhouia spongiae sp. nov., isolated from a marine sponge.</title>
        <authorList>
            <person name="Zhuang L."/>
            <person name="Lin B."/>
            <person name="Qin F."/>
            <person name="Luo L."/>
        </authorList>
    </citation>
    <scope>NUCLEOTIDE SEQUENCE [LARGE SCALE GENOMIC DNA]</scope>
    <source>
        <strain evidence="10 11">HN-Y44</strain>
    </source>
</reference>
<name>A0ABY3YI39_9FLAO</name>
<dbReference type="Gene3D" id="1.10.230.10">
    <property type="entry name" value="Cytochrome P450-Terp, domain 2"/>
    <property type="match status" value="1"/>
</dbReference>
<proteinExistence type="inferred from homology"/>
<gene>
    <name evidence="10" type="ORF">MQE36_08860</name>
</gene>
<dbReference type="PIRSF" id="PIRSF001369">
    <property type="entry name" value="Citrate_synth"/>
    <property type="match status" value="1"/>
</dbReference>
<evidence type="ECO:0000256" key="6">
    <source>
        <dbReference type="NCBIfam" id="TIGR01798"/>
    </source>
</evidence>
<evidence type="ECO:0000256" key="1">
    <source>
        <dbReference type="ARBA" id="ARBA00004751"/>
    </source>
</evidence>
<dbReference type="InterPro" id="IPR036969">
    <property type="entry name" value="Citrate_synthase_sf"/>
</dbReference>